<evidence type="ECO:0000313" key="1">
    <source>
        <dbReference type="EMBL" id="CCD11711.1"/>
    </source>
</evidence>
<dbReference type="Proteomes" id="UP000000702">
    <property type="component" value="Unassembled WGS sequence"/>
</dbReference>
<dbReference type="VEuPathDB" id="TriTrypDB:TcIL3000_0_26650"/>
<evidence type="ECO:0000313" key="2">
    <source>
        <dbReference type="Proteomes" id="UP000000702"/>
    </source>
</evidence>
<sequence>MLCALFPTGGSAASRTIVCGSGAFFIMLLYRLWRSSRRASEGNITSSQGHSEEYVQPEAAAGLTLPICVDGERLPTGWSLGQPLFYAPSFGVVPLVQREVLPKKKGDDIASFIVCDGPHLQFIAENCTESDLFTLFLQYMKHTPFLMSFADRGASIKSLESTGLSCGSGCFSYVVHDTIDCTFVAFGLNGPYIISLIVTPFVMPGECVGSTSSTGVSDLSTLQSFLNACELVPLVDKVRLPGTPPASQLGKFHLCCRYGNCVARFTVSSILCIRNGGKGHSPLFTLEGNFFRDGCLLVDVTTVSLLAAGKTFDELFPHATISSVSISSLVQLVGVECIAGDSDEVVVSGGASTGNCHKGSAYNLLLSRGEVSVIFHHSPLGVHFPVDTQSGAVYDSLITTDLCVMYYPLGSMAAPLSSSGAENSLPSVTIRRFTHLPSTWEQSLERDDTLKHNALYHFTDWVRGRVPCVVCELSGFRCAQLHQEDVGMSCRTYVVPLTGAILVVRWETPTQEWERYLPLLQNFVDTLHLEDPSGSATALNKGLP</sequence>
<reference evidence="2" key="1">
    <citation type="submission" date="2011-07" db="EMBL/GenBank/DDBJ databases">
        <title>Divergent evolution of antigenic variation in African trypanosomes.</title>
        <authorList>
            <person name="Jackson A.P."/>
            <person name="Berry A."/>
            <person name="Allison H.C."/>
            <person name="Burton P."/>
            <person name="Anderson J."/>
            <person name="Aslett M."/>
            <person name="Brown R."/>
            <person name="Corton N."/>
            <person name="Harris D."/>
            <person name="Hauser H."/>
            <person name="Gamble J."/>
            <person name="Gilderthorp R."/>
            <person name="McQuillan J."/>
            <person name="Quail M.A."/>
            <person name="Sanders M."/>
            <person name="Van Tonder A."/>
            <person name="Ginger M.L."/>
            <person name="Donelson J.E."/>
            <person name="Field M.C."/>
            <person name="Barry J.D."/>
            <person name="Berriman M."/>
            <person name="Hertz-Fowler C."/>
        </authorList>
    </citation>
    <scope>NUCLEOTIDE SEQUENCE [LARGE SCALE GENOMIC DNA]</scope>
    <source>
        <strain evidence="2">IL3000</strain>
    </source>
</reference>
<dbReference type="EMBL" id="CAEQ01000418">
    <property type="protein sequence ID" value="CCD11711.1"/>
    <property type="molecule type" value="Genomic_DNA"/>
</dbReference>
<keyword evidence="2" id="KW-1185">Reference proteome</keyword>
<accession>F9W3J3</accession>
<comment type="caution">
    <text evidence="1">The sequence shown here is derived from an EMBL/GenBank/DDBJ whole genome shotgun (WGS) entry which is preliminary data.</text>
</comment>
<organism evidence="1 2">
    <name type="scientific">Trypanosoma congolense (strain IL3000)</name>
    <dbReference type="NCBI Taxonomy" id="1068625"/>
    <lineage>
        <taxon>Eukaryota</taxon>
        <taxon>Discoba</taxon>
        <taxon>Euglenozoa</taxon>
        <taxon>Kinetoplastea</taxon>
        <taxon>Metakinetoplastina</taxon>
        <taxon>Trypanosomatida</taxon>
        <taxon>Trypanosomatidae</taxon>
        <taxon>Trypanosoma</taxon>
        <taxon>Nannomonas</taxon>
    </lineage>
</organism>
<dbReference type="AlphaFoldDB" id="F9W3J3"/>
<reference evidence="1 2" key="2">
    <citation type="journal article" date="2012" name="Proc. Natl. Acad. Sci. U.S.A.">
        <title>Antigenic diversity is generated by distinct evolutionary mechanisms in African trypanosome species.</title>
        <authorList>
            <person name="Jackson A.P."/>
            <person name="Berry A."/>
            <person name="Aslett M."/>
            <person name="Allison H.C."/>
            <person name="Burton P."/>
            <person name="Vavrova-Anderson J."/>
            <person name="Brown R."/>
            <person name="Browne H."/>
            <person name="Corton N."/>
            <person name="Hauser H."/>
            <person name="Gamble J."/>
            <person name="Gilderthorp R."/>
            <person name="Marcello L."/>
            <person name="McQuillan J."/>
            <person name="Otto T.D."/>
            <person name="Quail M.A."/>
            <person name="Sanders M.J."/>
            <person name="van Tonder A."/>
            <person name="Ginger M.L."/>
            <person name="Field M.C."/>
            <person name="Barry J.D."/>
            <person name="Hertz-Fowler C."/>
            <person name="Berriman M."/>
        </authorList>
    </citation>
    <scope>NUCLEOTIDE SEQUENCE [LARGE SCALE GENOMIC DNA]</scope>
    <source>
        <strain evidence="1 2">IL3000</strain>
    </source>
</reference>
<proteinExistence type="predicted"/>
<name>F9W3J3_TRYCI</name>
<protein>
    <submittedName>
        <fullName evidence="1">WGS project CAEQ00000000 data, annotated contig 1059</fullName>
    </submittedName>
</protein>
<dbReference type="OMA" id="FHFTDWT"/>
<gene>
    <name evidence="1" type="ORF">TCIL3000_0_26650</name>
</gene>